<feature type="transmembrane region" description="Helical" evidence="7">
    <location>
        <begin position="16"/>
        <end position="33"/>
    </location>
</feature>
<keyword evidence="7" id="KW-0812">Transmembrane</keyword>
<organism evidence="8 9">
    <name type="scientific">Kluyveromyces marxianus</name>
    <name type="common">Yeast</name>
    <name type="synonym">Candida kefyr</name>
    <dbReference type="NCBI Taxonomy" id="4911"/>
    <lineage>
        <taxon>Eukaryota</taxon>
        <taxon>Fungi</taxon>
        <taxon>Dikarya</taxon>
        <taxon>Ascomycota</taxon>
        <taxon>Saccharomycotina</taxon>
        <taxon>Saccharomycetes</taxon>
        <taxon>Saccharomycetales</taxon>
        <taxon>Saccharomycetaceae</taxon>
        <taxon>Kluyveromyces</taxon>
    </lineage>
</organism>
<keyword evidence="4" id="KW-0808">Transferase</keyword>
<dbReference type="EMBL" id="CP015056">
    <property type="protein sequence ID" value="QGN15323.1"/>
    <property type="molecule type" value="Genomic_DNA"/>
</dbReference>
<accession>A0ABX6EYK4</accession>
<keyword evidence="5" id="KW-0735">Signal-anchor</keyword>
<dbReference type="InterPro" id="IPR029044">
    <property type="entry name" value="Nucleotide-diphossugar_trans"/>
</dbReference>
<protein>
    <submittedName>
        <fullName evidence="8">Glyco_transf_15 super family protein</fullName>
    </submittedName>
</protein>
<reference evidence="8 9" key="1">
    <citation type="submission" date="2016-03" db="EMBL/GenBank/DDBJ databases">
        <title>How can Kluyveromyces marxianus grow so fast - potential evolutionary course in Saccharomyces Complex revealed by comparative genomics.</title>
        <authorList>
            <person name="Mo W."/>
            <person name="Lu W."/>
            <person name="Yang X."/>
            <person name="Qi J."/>
            <person name="Lv H."/>
        </authorList>
    </citation>
    <scope>NUCLEOTIDE SEQUENCE [LARGE SCALE GENOMIC DNA]</scope>
    <source>
        <strain evidence="8 9">FIM1</strain>
    </source>
</reference>
<dbReference type="SUPFAM" id="SSF53448">
    <property type="entry name" value="Nucleotide-diphospho-sugar transferases"/>
    <property type="match status" value="1"/>
</dbReference>
<evidence type="ECO:0000313" key="9">
    <source>
        <dbReference type="Proteomes" id="UP000422736"/>
    </source>
</evidence>
<keyword evidence="3" id="KW-0328">Glycosyltransferase</keyword>
<dbReference type="InterPro" id="IPR002685">
    <property type="entry name" value="Glyco_trans_15"/>
</dbReference>
<comment type="subcellular location">
    <subcellularLocation>
        <location evidence="1">Membrane</location>
        <topology evidence="1">Single-pass type II membrane protein</topology>
    </subcellularLocation>
</comment>
<dbReference type="Pfam" id="PF01793">
    <property type="entry name" value="Glyco_transf_15"/>
    <property type="match status" value="2"/>
</dbReference>
<evidence type="ECO:0000256" key="6">
    <source>
        <dbReference type="SAM" id="MobiDB-lite"/>
    </source>
</evidence>
<evidence type="ECO:0000256" key="2">
    <source>
        <dbReference type="ARBA" id="ARBA00007677"/>
    </source>
</evidence>
<comment type="similarity">
    <text evidence="2">Belongs to the glycosyltransferase 15 family.</text>
</comment>
<dbReference type="Gene3D" id="3.90.550.10">
    <property type="entry name" value="Spore Coat Polysaccharide Biosynthesis Protein SpsA, Chain A"/>
    <property type="match status" value="1"/>
</dbReference>
<evidence type="ECO:0000256" key="3">
    <source>
        <dbReference type="ARBA" id="ARBA00022676"/>
    </source>
</evidence>
<evidence type="ECO:0000256" key="7">
    <source>
        <dbReference type="SAM" id="Phobius"/>
    </source>
</evidence>
<evidence type="ECO:0000256" key="5">
    <source>
        <dbReference type="ARBA" id="ARBA00022968"/>
    </source>
</evidence>
<reference evidence="8 9" key="2">
    <citation type="submission" date="2019-11" db="EMBL/GenBank/DDBJ databases">
        <authorList>
            <person name="Lu H."/>
        </authorList>
    </citation>
    <scope>NUCLEOTIDE SEQUENCE [LARGE SCALE GENOMIC DNA]</scope>
    <source>
        <strain evidence="8 9">FIM1</strain>
    </source>
</reference>
<dbReference type="PANTHER" id="PTHR31121:SF6">
    <property type="entry name" value="ALPHA-1,2 MANNOSYLTRANSFERASE KTR1"/>
    <property type="match status" value="1"/>
</dbReference>
<keyword evidence="9" id="KW-1185">Reference proteome</keyword>
<dbReference type="PANTHER" id="PTHR31121">
    <property type="entry name" value="ALPHA-1,2 MANNOSYLTRANSFERASE KTR1"/>
    <property type="match status" value="1"/>
</dbReference>
<evidence type="ECO:0000256" key="4">
    <source>
        <dbReference type="ARBA" id="ARBA00022679"/>
    </source>
</evidence>
<keyword evidence="7" id="KW-1133">Transmembrane helix</keyword>
<gene>
    <name evidence="8" type="ORF">FIM1_2012</name>
</gene>
<name>A0ABX6EYK4_KLUMA</name>
<proteinExistence type="inferred from homology"/>
<dbReference type="Proteomes" id="UP000422736">
    <property type="component" value="Chromosome 3"/>
</dbReference>
<sequence>MLRDNVRHLSQMHRKIVLFGMLAFGMMVVLYGLSSYQPEVRKVWKLWPEQNSVASNIGPITFQGDVLRESKVSDVYRWRFERFQLRSLNGGLNIAYDKRAFLKKVSDWGKRSSAKTFGSLKNSRVSFKSLASSHAYFRLGTDSVKTGNGTMESPFSIRRKNRKSENNNNNIGKKKRRVSGRHKACILVYLGDMQQLPILKRTMESVERNYNWKYKYPWVLVQHGKLELSQAAKDSLLEAASGVVKFVHITTPPTDNQLFMNSQQDGKAHFSKEKYQLHRDEKCDYLKNLHRLRLKYLDGTLPDMKGSDISLCSKLYDPSSISTSRLLSSDIFRLDEVLEYDYFLRVAPGTMFDCQVRYDIFDRFASNPYANVGIAFMEKTLDSRIFSALNFTIDLVKKAQKVKLSKYFQDENSNYNGITLDTESFFVGKTSFFNRKQYISFIRFMDKQRTEQNAPWSASEIISAFFSIVYNEASFVDYHSGKTLISREDILVYEDLGVSDISMMNSNYDVDDIDDIKVEKYVTAKQSCPMSSNEENELLLRNVLDCNCDMDTRYFYRDTKVPMSQLKWDSKEGISIIPIKDTIFREFHDMTFAQMVRSLSETADSNEVKEFVHYFQSFPENEMDNLENIKESKVINDEYERNLQDERSAKIREKRLKEYERMIADKKKQLQEVEKKNEKQLEELKEKLKPTVNEQKIDQNNNTK</sequence>
<evidence type="ECO:0000256" key="1">
    <source>
        <dbReference type="ARBA" id="ARBA00004606"/>
    </source>
</evidence>
<feature type="region of interest" description="Disordered" evidence="6">
    <location>
        <begin position="684"/>
        <end position="704"/>
    </location>
</feature>
<evidence type="ECO:0000313" key="8">
    <source>
        <dbReference type="EMBL" id="QGN15323.1"/>
    </source>
</evidence>
<feature type="compositionally biased region" description="Polar residues" evidence="6">
    <location>
        <begin position="692"/>
        <end position="704"/>
    </location>
</feature>
<keyword evidence="7" id="KW-0472">Membrane</keyword>